<dbReference type="PANTHER" id="PTHR45737">
    <property type="entry name" value="VON WILLEBRAND FACTOR A DOMAIN-CONTAINING PROTEIN 5A"/>
    <property type="match status" value="1"/>
</dbReference>
<name>A0A7W9MKA8_9ACTN</name>
<protein>
    <recommendedName>
        <fullName evidence="2">VWFA domain-containing protein</fullName>
    </recommendedName>
</protein>
<keyword evidence="4" id="KW-1185">Reference proteome</keyword>
<dbReference type="Gene3D" id="2.60.40.3670">
    <property type="match status" value="1"/>
</dbReference>
<dbReference type="EMBL" id="JACHMP010000001">
    <property type="protein sequence ID" value="MBB5823526.1"/>
    <property type="molecule type" value="Genomic_DNA"/>
</dbReference>
<dbReference type="InterPro" id="IPR002035">
    <property type="entry name" value="VWF_A"/>
</dbReference>
<dbReference type="AlphaFoldDB" id="A0A7W9MKA8"/>
<comment type="caution">
    <text evidence="3">The sequence shown here is derived from an EMBL/GenBank/DDBJ whole genome shotgun (WGS) entry which is preliminary data.</text>
</comment>
<dbReference type="PROSITE" id="PS50234">
    <property type="entry name" value="VWFA"/>
    <property type="match status" value="1"/>
</dbReference>
<evidence type="ECO:0000259" key="2">
    <source>
        <dbReference type="PROSITE" id="PS50234"/>
    </source>
</evidence>
<dbReference type="SMART" id="SM00327">
    <property type="entry name" value="VWA"/>
    <property type="match status" value="1"/>
</dbReference>
<feature type="domain" description="VWFA" evidence="2">
    <location>
        <begin position="43"/>
        <end position="225"/>
    </location>
</feature>
<evidence type="ECO:0000256" key="1">
    <source>
        <dbReference type="SAM" id="MobiDB-lite"/>
    </source>
</evidence>
<sequence length="476" mass="51372">MSVRPAFTLEVGQNEYLHATADEMHAILTISARGLADLGSTLAEVILVDCSGSMGWPSTKIAAARRASAAAIDTLRDGSLFAVVAGTSSARMVYPARPELAVVTPESRAAAKEAVRWLEDHGGTAMSTWLHRAREIFTTRPAVIRHAILLTDGRNESESAARLDAELGACEGLFSCDARGIGDGWESDELLRIAGRLRGTADAVREDSELVADFQKMTRSAMRKVVPDLRVRFRLLPGVGIRFVKQVFPVEADLTGQLRQVGDRTVEFATGSWGEESREYHVCLTADPAGHASGERLRLARVDLVADGTAGPEVDVPATGAPILVHWTGEPVLSSRIHLKVGHYTEHVELREAINAGCGAYESGDVEEAERAWGRAVRLAAELDNQKNLDRLSCLVHIDDAAQGKVRLRETIEGGDLKRVKVTSVVSSMSPGSLARPLHPKPDEQPVATSRRCPQGHLVLAGHGYCRECGIKLEAP</sequence>
<proteinExistence type="predicted"/>
<dbReference type="SUPFAM" id="SSF53300">
    <property type="entry name" value="vWA-like"/>
    <property type="match status" value="1"/>
</dbReference>
<evidence type="ECO:0000313" key="3">
    <source>
        <dbReference type="EMBL" id="MBB5823526.1"/>
    </source>
</evidence>
<gene>
    <name evidence="3" type="ORF">F4562_006588</name>
</gene>
<dbReference type="CDD" id="cd00198">
    <property type="entry name" value="vWFA"/>
    <property type="match status" value="1"/>
</dbReference>
<organism evidence="3 4">
    <name type="scientific">Streptosporangium becharense</name>
    <dbReference type="NCBI Taxonomy" id="1816182"/>
    <lineage>
        <taxon>Bacteria</taxon>
        <taxon>Bacillati</taxon>
        <taxon>Actinomycetota</taxon>
        <taxon>Actinomycetes</taxon>
        <taxon>Streptosporangiales</taxon>
        <taxon>Streptosporangiaceae</taxon>
        <taxon>Streptosporangium</taxon>
    </lineage>
</organism>
<reference evidence="3 4" key="1">
    <citation type="submission" date="2020-08" db="EMBL/GenBank/DDBJ databases">
        <title>Sequencing the genomes of 1000 actinobacteria strains.</title>
        <authorList>
            <person name="Klenk H.-P."/>
        </authorList>
    </citation>
    <scope>NUCLEOTIDE SEQUENCE [LARGE SCALE GENOMIC DNA]</scope>
    <source>
        <strain evidence="3 4">DSM 46887</strain>
    </source>
</reference>
<dbReference type="Pfam" id="PF13768">
    <property type="entry name" value="VWA_3"/>
    <property type="match status" value="1"/>
</dbReference>
<dbReference type="Gene3D" id="1.20.120.1690">
    <property type="match status" value="1"/>
</dbReference>
<evidence type="ECO:0000313" key="4">
    <source>
        <dbReference type="Proteomes" id="UP000540685"/>
    </source>
</evidence>
<dbReference type="Gene3D" id="3.40.50.410">
    <property type="entry name" value="von Willebrand factor, type A domain"/>
    <property type="match status" value="1"/>
</dbReference>
<dbReference type="Proteomes" id="UP000540685">
    <property type="component" value="Unassembled WGS sequence"/>
</dbReference>
<dbReference type="RefSeq" id="WP_184546711.1">
    <property type="nucleotide sequence ID" value="NZ_JACHMP010000001.1"/>
</dbReference>
<dbReference type="PANTHER" id="PTHR45737:SF6">
    <property type="entry name" value="VON WILLEBRAND FACTOR A DOMAIN-CONTAINING PROTEIN 5A"/>
    <property type="match status" value="1"/>
</dbReference>
<feature type="region of interest" description="Disordered" evidence="1">
    <location>
        <begin position="429"/>
        <end position="450"/>
    </location>
</feature>
<accession>A0A7W9MKA8</accession>
<dbReference type="InterPro" id="IPR036465">
    <property type="entry name" value="vWFA_dom_sf"/>
</dbReference>